<sequence>MCSSPFFQSYQKAQKRGPKYRDQHHFIRQKYPYTFCLVTGSPYPPDLFRLDSRSKLPHSIRPYRRRNQPSASLRAPFPTPTIKVWSCFNYGGVRFHLRLVEARKEEGSRVGCIWKWHC</sequence>
<evidence type="ECO:0000313" key="2">
    <source>
        <dbReference type="Proteomes" id="UP000295252"/>
    </source>
</evidence>
<proteinExistence type="predicted"/>
<dbReference type="InParanoid" id="A0A068TWY5"/>
<accession>A0A068TWY5</accession>
<dbReference type="Gramene" id="CDP00726">
    <property type="protein sequence ID" value="CDP00726"/>
    <property type="gene ID" value="GSCOC_T00032791001"/>
</dbReference>
<dbReference type="EMBL" id="HG739089">
    <property type="protein sequence ID" value="CDP00726.1"/>
    <property type="molecule type" value="Genomic_DNA"/>
</dbReference>
<reference evidence="2" key="1">
    <citation type="journal article" date="2014" name="Science">
        <title>The coffee genome provides insight into the convergent evolution of caffeine biosynthesis.</title>
        <authorList>
            <person name="Denoeud F."/>
            <person name="Carretero-Paulet L."/>
            <person name="Dereeper A."/>
            <person name="Droc G."/>
            <person name="Guyot R."/>
            <person name="Pietrella M."/>
            <person name="Zheng C."/>
            <person name="Alberti A."/>
            <person name="Anthony F."/>
            <person name="Aprea G."/>
            <person name="Aury J.M."/>
            <person name="Bento P."/>
            <person name="Bernard M."/>
            <person name="Bocs S."/>
            <person name="Campa C."/>
            <person name="Cenci A."/>
            <person name="Combes M.C."/>
            <person name="Crouzillat D."/>
            <person name="Da Silva C."/>
            <person name="Daddiego L."/>
            <person name="De Bellis F."/>
            <person name="Dussert S."/>
            <person name="Garsmeur O."/>
            <person name="Gayraud T."/>
            <person name="Guignon V."/>
            <person name="Jahn K."/>
            <person name="Jamilloux V."/>
            <person name="Joet T."/>
            <person name="Labadie K."/>
            <person name="Lan T."/>
            <person name="Leclercq J."/>
            <person name="Lepelley M."/>
            <person name="Leroy T."/>
            <person name="Li L.T."/>
            <person name="Librado P."/>
            <person name="Lopez L."/>
            <person name="Munoz A."/>
            <person name="Noel B."/>
            <person name="Pallavicini A."/>
            <person name="Perrotta G."/>
            <person name="Poncet V."/>
            <person name="Pot D."/>
            <person name="Priyono X."/>
            <person name="Rigoreau M."/>
            <person name="Rouard M."/>
            <person name="Rozas J."/>
            <person name="Tranchant-Dubreuil C."/>
            <person name="VanBuren R."/>
            <person name="Zhang Q."/>
            <person name="Andrade A.C."/>
            <person name="Argout X."/>
            <person name="Bertrand B."/>
            <person name="de Kochko A."/>
            <person name="Graziosi G."/>
            <person name="Henry R.J."/>
            <person name="Jayarama X."/>
            <person name="Ming R."/>
            <person name="Nagai C."/>
            <person name="Rounsley S."/>
            <person name="Sankoff D."/>
            <person name="Giuliano G."/>
            <person name="Albert V.A."/>
            <person name="Wincker P."/>
            <person name="Lashermes P."/>
        </authorList>
    </citation>
    <scope>NUCLEOTIDE SEQUENCE [LARGE SCALE GENOMIC DNA]</scope>
    <source>
        <strain evidence="2">cv. DH200-94</strain>
    </source>
</reference>
<evidence type="ECO:0000313" key="1">
    <source>
        <dbReference type="EMBL" id="CDP00726.1"/>
    </source>
</evidence>
<dbReference type="AlphaFoldDB" id="A0A068TWY5"/>
<protein>
    <submittedName>
        <fullName evidence="1">Uncharacterized protein</fullName>
    </submittedName>
</protein>
<dbReference type="Proteomes" id="UP000295252">
    <property type="component" value="Chromosome III"/>
</dbReference>
<organism evidence="1 2">
    <name type="scientific">Coffea canephora</name>
    <name type="common">Robusta coffee</name>
    <dbReference type="NCBI Taxonomy" id="49390"/>
    <lineage>
        <taxon>Eukaryota</taxon>
        <taxon>Viridiplantae</taxon>
        <taxon>Streptophyta</taxon>
        <taxon>Embryophyta</taxon>
        <taxon>Tracheophyta</taxon>
        <taxon>Spermatophyta</taxon>
        <taxon>Magnoliopsida</taxon>
        <taxon>eudicotyledons</taxon>
        <taxon>Gunneridae</taxon>
        <taxon>Pentapetalae</taxon>
        <taxon>asterids</taxon>
        <taxon>lamiids</taxon>
        <taxon>Gentianales</taxon>
        <taxon>Rubiaceae</taxon>
        <taxon>Ixoroideae</taxon>
        <taxon>Gardenieae complex</taxon>
        <taxon>Bertiereae - Coffeeae clade</taxon>
        <taxon>Coffeeae</taxon>
        <taxon>Coffea</taxon>
    </lineage>
</organism>
<gene>
    <name evidence="1" type="ORF">GSCOC_T00032791001</name>
</gene>
<name>A0A068TWY5_COFCA</name>
<keyword evidence="2" id="KW-1185">Reference proteome</keyword>